<comment type="caution">
    <text evidence="11">The sequence shown here is derived from an EMBL/GenBank/DDBJ whole genome shotgun (WGS) entry which is preliminary data.</text>
</comment>
<dbReference type="InterPro" id="IPR000768">
    <property type="entry name" value="ART"/>
</dbReference>
<proteinExistence type="inferred from homology"/>
<dbReference type="SUPFAM" id="SSF48452">
    <property type="entry name" value="TPR-like"/>
    <property type="match status" value="1"/>
</dbReference>
<dbReference type="SUPFAM" id="SSF56219">
    <property type="entry name" value="DNase I-like"/>
    <property type="match status" value="1"/>
</dbReference>
<evidence type="ECO:0000313" key="11">
    <source>
        <dbReference type="EMBL" id="CAF0959402.1"/>
    </source>
</evidence>
<dbReference type="GO" id="GO:0106274">
    <property type="term" value="F:NAD+-protein-arginine ADP-ribosyltransferase activity"/>
    <property type="evidence" value="ECO:0007669"/>
    <property type="project" value="UniProtKB-EC"/>
</dbReference>
<evidence type="ECO:0000256" key="6">
    <source>
        <dbReference type="ARBA" id="ARBA00022803"/>
    </source>
</evidence>
<dbReference type="InterPro" id="IPR019734">
    <property type="entry name" value="TPR_rpt"/>
</dbReference>
<evidence type="ECO:0000256" key="9">
    <source>
        <dbReference type="RuleBase" id="RU361228"/>
    </source>
</evidence>
<evidence type="ECO:0000256" key="5">
    <source>
        <dbReference type="ARBA" id="ARBA00022737"/>
    </source>
</evidence>
<keyword evidence="13" id="KW-1185">Reference proteome</keyword>
<dbReference type="PANTHER" id="PTHR45641">
    <property type="entry name" value="TETRATRICOPEPTIDE REPEAT PROTEIN (AFU_ORTHOLOGUE AFUA_6G03870)"/>
    <property type="match status" value="1"/>
</dbReference>
<evidence type="ECO:0000256" key="4">
    <source>
        <dbReference type="ARBA" id="ARBA00022695"/>
    </source>
</evidence>
<name>A0A814DX05_9BILA</name>
<keyword evidence="9" id="KW-0520">NAD</keyword>
<dbReference type="Proteomes" id="UP000663829">
    <property type="component" value="Unassembled WGS sequence"/>
</dbReference>
<keyword evidence="4" id="KW-0548">Nucleotidyltransferase</keyword>
<evidence type="ECO:0000256" key="8">
    <source>
        <dbReference type="PROSITE-ProRule" id="PRU00339"/>
    </source>
</evidence>
<dbReference type="PROSITE" id="PS51996">
    <property type="entry name" value="TR_MART"/>
    <property type="match status" value="1"/>
</dbReference>
<evidence type="ECO:0000256" key="2">
    <source>
        <dbReference type="ARBA" id="ARBA00022676"/>
    </source>
</evidence>
<dbReference type="Gene3D" id="3.60.10.10">
    <property type="entry name" value="Endonuclease/exonuclease/phosphatase"/>
    <property type="match status" value="1"/>
</dbReference>
<dbReference type="Gene3D" id="1.25.40.10">
    <property type="entry name" value="Tetratricopeptide repeat domain"/>
    <property type="match status" value="2"/>
</dbReference>
<dbReference type="InterPro" id="IPR036691">
    <property type="entry name" value="Endo/exonu/phosph_ase_sf"/>
</dbReference>
<dbReference type="InterPro" id="IPR005135">
    <property type="entry name" value="Endo/exonuclease/phosphatase"/>
</dbReference>
<comment type="similarity">
    <text evidence="1 9">Belongs to the Arg-specific ADP-ribosyltransferase family.</text>
</comment>
<dbReference type="Pfam" id="PF03372">
    <property type="entry name" value="Exo_endo_phos"/>
    <property type="match status" value="1"/>
</dbReference>
<dbReference type="SMART" id="SM00028">
    <property type="entry name" value="TPR"/>
    <property type="match status" value="5"/>
</dbReference>
<dbReference type="EMBL" id="CAJNOQ010002457">
    <property type="protein sequence ID" value="CAF0959402.1"/>
    <property type="molecule type" value="Genomic_DNA"/>
</dbReference>
<dbReference type="Pfam" id="PF13424">
    <property type="entry name" value="TPR_12"/>
    <property type="match status" value="1"/>
</dbReference>
<dbReference type="PROSITE" id="PS50005">
    <property type="entry name" value="TPR"/>
    <property type="match status" value="1"/>
</dbReference>
<keyword evidence="9" id="KW-0521">NADP</keyword>
<organism evidence="11 13">
    <name type="scientific">Didymodactylos carnosus</name>
    <dbReference type="NCBI Taxonomy" id="1234261"/>
    <lineage>
        <taxon>Eukaryota</taxon>
        <taxon>Metazoa</taxon>
        <taxon>Spiralia</taxon>
        <taxon>Gnathifera</taxon>
        <taxon>Rotifera</taxon>
        <taxon>Eurotatoria</taxon>
        <taxon>Bdelloidea</taxon>
        <taxon>Philodinida</taxon>
        <taxon>Philodinidae</taxon>
        <taxon>Didymodactylos</taxon>
    </lineage>
</organism>
<dbReference type="Gene3D" id="3.90.176.10">
    <property type="entry name" value="Toxin ADP-ribosyltransferase, Chain A, domain 1"/>
    <property type="match status" value="1"/>
</dbReference>
<feature type="domain" description="Endonuclease/exonuclease/phosphatase" evidence="10">
    <location>
        <begin position="5"/>
        <end position="252"/>
    </location>
</feature>
<dbReference type="Proteomes" id="UP000681722">
    <property type="component" value="Unassembled WGS sequence"/>
</dbReference>
<dbReference type="SUPFAM" id="SSF56399">
    <property type="entry name" value="ADP-ribosylation"/>
    <property type="match status" value="1"/>
</dbReference>
<dbReference type="GO" id="GO:0016779">
    <property type="term" value="F:nucleotidyltransferase activity"/>
    <property type="evidence" value="ECO:0007669"/>
    <property type="project" value="UniProtKB-KW"/>
</dbReference>
<keyword evidence="2 9" id="KW-0328">Glycosyltransferase</keyword>
<comment type="catalytic activity">
    <reaction evidence="7 9">
        <text>L-arginyl-[protein] + NAD(+) = N(omega)-(ADP-D-ribosyl)-L-arginyl-[protein] + nicotinamide + H(+)</text>
        <dbReference type="Rhea" id="RHEA:19149"/>
        <dbReference type="Rhea" id="RHEA-COMP:10532"/>
        <dbReference type="Rhea" id="RHEA-COMP:15087"/>
        <dbReference type="ChEBI" id="CHEBI:15378"/>
        <dbReference type="ChEBI" id="CHEBI:17154"/>
        <dbReference type="ChEBI" id="CHEBI:29965"/>
        <dbReference type="ChEBI" id="CHEBI:57540"/>
        <dbReference type="ChEBI" id="CHEBI:142554"/>
        <dbReference type="EC" id="2.4.2.31"/>
    </reaction>
</comment>
<dbReference type="EC" id="2.4.2.31" evidence="9"/>
<evidence type="ECO:0000313" key="12">
    <source>
        <dbReference type="EMBL" id="CAF3734160.1"/>
    </source>
</evidence>
<dbReference type="OrthoDB" id="2099755at2759"/>
<protein>
    <recommendedName>
        <fullName evidence="9">NAD(P)(+)--arginine ADP-ribosyltransferase</fullName>
        <ecNumber evidence="9">2.4.2.31</ecNumber>
    </recommendedName>
    <alternativeName>
        <fullName evidence="9">Mono(ADP-ribosyl)transferase</fullName>
    </alternativeName>
</protein>
<feature type="repeat" description="TPR" evidence="8">
    <location>
        <begin position="806"/>
        <end position="839"/>
    </location>
</feature>
<reference evidence="11" key="1">
    <citation type="submission" date="2021-02" db="EMBL/GenBank/DDBJ databases">
        <authorList>
            <person name="Nowell W R."/>
        </authorList>
    </citation>
    <scope>NUCLEOTIDE SEQUENCE</scope>
</reference>
<accession>A0A814DX05</accession>
<keyword evidence="3 9" id="KW-0808">Transferase</keyword>
<dbReference type="Pfam" id="PF01129">
    <property type="entry name" value="ART"/>
    <property type="match status" value="1"/>
</dbReference>
<gene>
    <name evidence="11" type="ORF">GPM918_LOCUS11673</name>
    <name evidence="12" type="ORF">SRO942_LOCUS11674</name>
</gene>
<evidence type="ECO:0000256" key="1">
    <source>
        <dbReference type="ARBA" id="ARBA00009558"/>
    </source>
</evidence>
<keyword evidence="5" id="KW-0677">Repeat</keyword>
<evidence type="ECO:0000256" key="7">
    <source>
        <dbReference type="ARBA" id="ARBA00047597"/>
    </source>
</evidence>
<dbReference type="PANTHER" id="PTHR45641:SF1">
    <property type="entry name" value="AAA+ ATPASE DOMAIN-CONTAINING PROTEIN"/>
    <property type="match status" value="1"/>
</dbReference>
<keyword evidence="6 8" id="KW-0802">TPR repeat</keyword>
<evidence type="ECO:0000256" key="3">
    <source>
        <dbReference type="ARBA" id="ARBA00022679"/>
    </source>
</evidence>
<dbReference type="InterPro" id="IPR011990">
    <property type="entry name" value="TPR-like_helical_dom_sf"/>
</dbReference>
<sequence length="954" mass="111329">MRILHWNILDGCHDPKRLEQIKSFIVEYNCDAITLNELNNWVTNGTMQYIASGWGFTYAYVKPQSRSGHFVGFMSKTPFTVHQYPEAKESIFHHALLHVSMDDDVGSKLNIFVTHLTPRSALDRRAETEEIVRSAKEMSMRNEKVLVFGDLNTLSPLDKKHYDKDMLVESLLSKQNRDVLMKKFLREGMDGVIVDYRPMSVLLDGGLTDLIIRYCGDDDLHNTVPTKINDDVAHAAKMRLDYVMSNAHFSPKHCLARVIDDESVQYGAGESISDLVTNGATTASASRFCSTENLFDETYQLVWLDQNVNETEDNLSTQQKLRGIINHLKVFTNIDECEQYIHQGLVAGQDDQKVVLVVSGRFGRELIPRIHQLTLIVAVYIYCMDKESNKQWADQHQKIKDIFTDADEMIRRLKEDQRVRERIDNKSIGISIYSRLDGNGEAGQQQLQERNALFLHLQMLIEILLRMKPSPENAKKDLINYLNETFKDNDAEVELIGEFVREYKPQWDRFWSWFKYKPEKAIWWYTRESCFYRLLNKALRCQDFDILIAFRFFIIDLYRQLTNEHAQYLRTLSTDDDPILRVYRGQGIGVDELHLIRESVGEFLSMNSFLSTTTNPATARRFAKYVTPTNHLQRIQFEFVIDIRMKNTRPFANIRHLSYFQDEDEVLIMCGSIFKIKDVQFNQEHEMWIAQLTLCSDDDYALKEILVHEKKDLGSVPTLMHLGQFLCKMGEYDKGKMVFRELLNEASSSHHDAQSCYLMLGAVALEQKQYQTSLANYFTCLQIQLKTSSPFESLIVYQPDNSQWIAQTYSAIARVYSETHEFDRSLDYSSKALTLLSSDKNHRMRGPVYRTMANVYRDSNDQHQYELALQYYNKAFEIQRKTLPKDHQTIGETYQDLALLYEKQQNYTLTLQSYTESLRIQRKTVSSTHKDFQKLKILENNIEIVKQKIMNQRR</sequence>
<dbReference type="AlphaFoldDB" id="A0A814DX05"/>
<evidence type="ECO:0000259" key="10">
    <source>
        <dbReference type="Pfam" id="PF03372"/>
    </source>
</evidence>
<evidence type="ECO:0000313" key="13">
    <source>
        <dbReference type="Proteomes" id="UP000663829"/>
    </source>
</evidence>
<dbReference type="EMBL" id="CAJOBC010002457">
    <property type="protein sequence ID" value="CAF3734160.1"/>
    <property type="molecule type" value="Genomic_DNA"/>
</dbReference>